<evidence type="ECO:0000256" key="5">
    <source>
        <dbReference type="ARBA" id="ARBA00022837"/>
    </source>
</evidence>
<dbReference type="GO" id="GO:0007156">
    <property type="term" value="P:homophilic cell adhesion via plasma membrane adhesion molecules"/>
    <property type="evidence" value="ECO:0007669"/>
    <property type="project" value="InterPro"/>
</dbReference>
<dbReference type="Pfam" id="PF16184">
    <property type="entry name" value="Cadherin_3"/>
    <property type="match status" value="12"/>
</dbReference>
<protein>
    <recommendedName>
        <fullName evidence="12">Cadherin domain-containing protein</fullName>
    </recommendedName>
</protein>
<evidence type="ECO:0000256" key="10">
    <source>
        <dbReference type="SAM" id="Phobius"/>
    </source>
</evidence>
<keyword evidence="10" id="KW-0812">Transmembrane</keyword>
<dbReference type="Proteomes" id="UP000827092">
    <property type="component" value="Unassembled WGS sequence"/>
</dbReference>
<evidence type="ECO:0000313" key="13">
    <source>
        <dbReference type="EMBL" id="KAG8191978.1"/>
    </source>
</evidence>
<dbReference type="InterPro" id="IPR003644">
    <property type="entry name" value="Calx_beta"/>
</dbReference>
<evidence type="ECO:0000256" key="11">
    <source>
        <dbReference type="SAM" id="SignalP"/>
    </source>
</evidence>
<keyword evidence="2" id="KW-0479">Metal-binding</keyword>
<accession>A0AAV6V7B8</accession>
<feature type="transmembrane region" description="Helical" evidence="10">
    <location>
        <begin position="3022"/>
        <end position="3042"/>
    </location>
</feature>
<keyword evidence="4" id="KW-0677">Repeat</keyword>
<dbReference type="PROSITE" id="PS50268">
    <property type="entry name" value="CADHERIN_2"/>
    <property type="match status" value="1"/>
</dbReference>
<evidence type="ECO:0000256" key="4">
    <source>
        <dbReference type="ARBA" id="ARBA00022737"/>
    </source>
</evidence>
<evidence type="ECO:0000313" key="14">
    <source>
        <dbReference type="Proteomes" id="UP000827092"/>
    </source>
</evidence>
<dbReference type="InterPro" id="IPR038081">
    <property type="entry name" value="CalX-like_sf"/>
</dbReference>
<feature type="domain" description="Cadherin" evidence="12">
    <location>
        <begin position="1139"/>
        <end position="1232"/>
    </location>
</feature>
<dbReference type="SMART" id="SM00237">
    <property type="entry name" value="Calx_beta"/>
    <property type="match status" value="5"/>
</dbReference>
<sequence>MSFILYLCIFHCLLLNFVIGQRRHSLLTETDIVNINASIAVPFGRSVFIDPELDLNIRVRPGDRCTVRVIQSDPLSQRPGRLSPAHFPCQFGHQEVLYSHYGARSPAQDRIRLMVRYDSSDDTLIVPVVVSVQMLFEQLEVVTKNIPLSVDKLGGVSNPIDSKVLQFTYDRDSQVCKVAILNVASGLPSYGELVNDTSNGLMQDCDSLLLSDIRYKHTSPNRTPNKDFIPMVVELSDLTGKLAKQEYFQVMVRIREGEDNTPPQLSFSALLLMDVNQFVMTAITPNILIAEDLETPSDKLIFNITSPLGQGEGSIVSTDDQNLPITSFYQKDLNDLKIAYKPPASDSDERRFYLVEMEVLDADGLSSDPFSLTIVVNPMNTLAPLATKNAGLVLFEGQSRKLSSLKNLEISDEDNIDDVVVSVAGGLKHGKLLLMGQPVKHFSPGDLDDGRIIYEHDGSDTYSDNIIFRLNDGQHQVEFLFPVTVYPEDDDAPILNVNTGLTITRGEEVEITPFVLSSTDIDSDDSSIRFDLIDTLEHGKMLMKTTEIPDDPENWLYDDGYYERIVTSWTQQDLIEGNIFYRHSGDYSSTPISEKLHFILSDDNAPPNESPAQEFLIRIMPLDNSAPELYPSTPLQMTVDEFQLTDIISQYLRYVDSDTRDRDVIIKITKKPFDTDENNPMDPGKIVLSENPDIEVEEFNQAQINHHKIAYKPPQIELGMVPRLIQFNFEVKDRAGNVLPDQEFTILLQPVDNKPPIVHNKGMEVNENGFVVLTPDILDVIDEDTDPTFLTFKVISSPTHGILQFGTLKMSDGDSFTKQDINNSLISYTNSGSEDNEDLFKLEVTDGVHEIPITMHVSIKNVDDEAPKLDDVPGALGVRIQVKEGGKAPVTNDLIKASDPDTDDQMITFIVNDLPEFGSIEVNGIVVDRFKQIELQNGSVFYLHNGQEIGNEPLQDSFNISVSDMSNDWIVGGNTVDRVYVLVEITPINNYSPSIEIGDLFSVLEGSKSLITQSHFNVTDFDTSEEDVMCTIIDQPSYGYIENFSPVPGSESHRIGVPVTVFSVLDVIDNYISYVQSIHKGLEPIDDKFTITCSDGINSSPIREFPIEIKPTNDEEPEIYIREFIVMEGTDLIIDLPILNSLDLDIPKDKLTFIITQEPLHGVIASHMPTGTVTISNFTLERITRGSTIVYQHDDSETTKDNFELTVTDGVHNASKTVLVMIIPVDDETPRLVINDGLDINIGESKLITNRELKAEDLDSDDSSITFVIRQVPKFGYISYLDLSGEQLYNITYGMNFTQADIDSGIIQYTHFGQEGARDIIKFDVTDGFNPFVDRYFFITVEGIDSVYPEVINKGVELPEGGKVILDTNVLSTSDINSNDEALLFTVTRVPTRGHLENTDSVGVPITLFTQMDLAGSKIYYVHSSDDEVKTDNFEFEVSDGYNSVYRTFRISISEVDNKKPIVHTTPLVVREGGERLITPFELKIDDIDTSNEKIKITITQAPVNGKITRGKSSIVNSFTMKDILENFITYHHDGSETLEDSFSFTVTDGKHTEFILHPDTQRPRRDPVTVKVIVIPVDNAVPSLVMNRGATSLNVLDDGNIGFKFSKKVLRAEDIDSPVTELTYVIKTLPKHGIIVHQDLGNQSISNFTQDDINKMKINYILNNDVNATSDVFRFNIVDGGKNELPDQSFRFNWAWISFGKQKYAVQENDEFLHVNLLRRGYLGETSFVGLHLKNGTAKQGLDFGGLFAHQVQFNPGQSEAKWKLRIFADDIYEKRETFEIELEDPVTAALENPLVAQVTIIDEEDESTVYIPEESYEVVETAGKIKIPIQRKGDTSREMMVVCSTEPGSAHGSSPHTIASFTDYISRPEDHRSLVHFQRGEDLRFCQVTLIDDSLFEDEESFLVRLTTPLGGRIGRHNATVVRILPDENDVPTIYFGESELFVDESDGYVEVIVRRTGTDLSRPSTITVQSKPSETDTADAGLDYIAIGRNLDFAPGVTMQTFRVTILDDLGQPLLEGAEYFELLLRMPVNAALGAPDKMVVVINDSKSDLPKFQFKDSAYIVFENDSRLNTIVVRTGDLKHSAAVRCYTRQNTAKVSKDFKERPNTVDSLIVFQSGEAEKLCTVDIVDDTIYEGDEEFRLVLGSPISDTAGGAVLGHRNSTIVTIKDINDKSVVRLEKNRYTIKEPQNEKETSILQIPVIRTGDLSKLSLIRVHTKDGSAKSGEDYVPYSKEFEFKPNISQLMVEIEILYDGEKEHREAFTLHLRPDRKLVAELKEPKAIVYIQEMDIVADVTFPTRPMVVSLRDYDDVSRASEEPVSGYPLVCITPCDPKFPDFSKTGTICTKEGINHTLTRYRWRVSAPSGQDGVTSELRDVESITFFSDTHHVTLDSIYFTQGSRVQCAARAVSKDGDEGLELTSPPVTISRDHGLCAPRLEGSVGAEPFTAKMKYTGASDPEYPNLIKLTITIPHWDGMLPAISTRKLTNFELTLSPDGLRVGRHKCSNLLDYNELQTKHGFITNATKNPNLVGEAEPYQHSAEMRSEPTLRFYRNLDLEACMWEFTSYYDMSELVNECGGTITTDGQVMNLVQSYVSVRVPLYVSYVFHSPVANGGWQHNDLSSQLRLTFVYDTAILWQNGIGAPEESLLQGYLYPTRMTISQDGKLLVNFRTESRFRGQFVLNHPDSGFTSMVVSPEHPGMSFTLELLRTEPTFAQPEQEWQFVSDYAVRDYSGLYLVKLIPCTVTEDVEFSTDALKCNPREPVSFDLQVRFQQVSDPVPAEYTLNTHLHLMRKRDLWLSDGSMGFGEDSDASFVPGDTVYGRVMMDPSQNLGESFYVNVEKCFLCTGVDGYIPKYDPKHNEYGCVADSGNLLHTFKIIDKGAPRSVAREFRNVAFNAILAADDPSKEVQSLRRQPNADGFRFDSAPLFEVSYGRQWFVHCIYTVRSKEHAARGIGKRSISSQAISVRNTNEDIPTTFNARGTNMNRLVLDYSGRQDRRWAKPEAEPHRPLLLTTTHTDSSTLIVMVGVVGSLMIIAVTVLLMSKKDQGRTGTIPPTVVHATAPGQNGRIVSVQQCGVSSKDCTEV</sequence>
<dbReference type="PANTHER" id="PTHR45739:SF8">
    <property type="entry name" value="FRAS1-RELATED EXTRACELLULAR MATRIX PROTEIN 1"/>
    <property type="match status" value="1"/>
</dbReference>
<dbReference type="PANTHER" id="PTHR45739">
    <property type="entry name" value="MATRIX PROTEIN, PUTATIVE-RELATED"/>
    <property type="match status" value="1"/>
</dbReference>
<evidence type="ECO:0000256" key="8">
    <source>
        <dbReference type="PROSITE-ProRule" id="PRU00043"/>
    </source>
</evidence>
<feature type="repeat" description="CSPG" evidence="9">
    <location>
        <begin position="1229"/>
        <end position="1326"/>
    </location>
</feature>
<name>A0AAV6V7B8_9ARAC</name>
<evidence type="ECO:0000259" key="12">
    <source>
        <dbReference type="PROSITE" id="PS50268"/>
    </source>
</evidence>
<keyword evidence="10" id="KW-1133">Transmembrane helix</keyword>
<dbReference type="InterPro" id="IPR039005">
    <property type="entry name" value="CSPG_rpt"/>
</dbReference>
<organism evidence="13 14">
    <name type="scientific">Oedothorax gibbosus</name>
    <dbReference type="NCBI Taxonomy" id="931172"/>
    <lineage>
        <taxon>Eukaryota</taxon>
        <taxon>Metazoa</taxon>
        <taxon>Ecdysozoa</taxon>
        <taxon>Arthropoda</taxon>
        <taxon>Chelicerata</taxon>
        <taxon>Arachnida</taxon>
        <taxon>Araneae</taxon>
        <taxon>Araneomorphae</taxon>
        <taxon>Entelegynae</taxon>
        <taxon>Araneoidea</taxon>
        <taxon>Linyphiidae</taxon>
        <taxon>Erigoninae</taxon>
        <taxon>Oedothorax</taxon>
    </lineage>
</organism>
<dbReference type="Pfam" id="PF19309">
    <property type="entry name" value="Frem_N"/>
    <property type="match status" value="1"/>
</dbReference>
<comment type="caution">
    <text evidence="13">The sequence shown here is derived from an EMBL/GenBank/DDBJ whole genome shotgun (WGS) entry which is preliminary data.</text>
</comment>
<feature type="repeat" description="CSPG" evidence="9">
    <location>
        <begin position="992"/>
        <end position="1094"/>
    </location>
</feature>
<dbReference type="SUPFAM" id="SSF141072">
    <property type="entry name" value="CalX-like"/>
    <property type="match status" value="5"/>
</dbReference>
<keyword evidence="10" id="KW-0472">Membrane</keyword>
<evidence type="ECO:0000256" key="7">
    <source>
        <dbReference type="ARBA" id="ARBA00023180"/>
    </source>
</evidence>
<dbReference type="GO" id="GO:0016020">
    <property type="term" value="C:membrane"/>
    <property type="evidence" value="ECO:0007669"/>
    <property type="project" value="InterPro"/>
</dbReference>
<dbReference type="GO" id="GO:0009653">
    <property type="term" value="P:anatomical structure morphogenesis"/>
    <property type="evidence" value="ECO:0007669"/>
    <property type="project" value="TreeGrafter"/>
</dbReference>
<reference evidence="13 14" key="1">
    <citation type="journal article" date="2022" name="Nat. Ecol. Evol.">
        <title>A masculinizing supergene underlies an exaggerated male reproductive morph in a spider.</title>
        <authorList>
            <person name="Hendrickx F."/>
            <person name="De Corte Z."/>
            <person name="Sonet G."/>
            <person name="Van Belleghem S.M."/>
            <person name="Kostlbacher S."/>
            <person name="Vangestel C."/>
        </authorList>
    </citation>
    <scope>NUCLEOTIDE SEQUENCE [LARGE SCALE GENOMIC DNA]</scope>
    <source>
        <strain evidence="13">W744_W776</strain>
    </source>
</reference>
<feature type="repeat" description="CSPG" evidence="9">
    <location>
        <begin position="262"/>
        <end position="357"/>
    </location>
</feature>
<keyword evidence="14" id="KW-1185">Reference proteome</keyword>
<feature type="signal peptide" evidence="11">
    <location>
        <begin position="1"/>
        <end position="20"/>
    </location>
</feature>
<feature type="repeat" description="CSPG" evidence="9">
    <location>
        <begin position="383"/>
        <end position="471"/>
    </location>
</feature>
<feature type="repeat" description="CSPG" evidence="9">
    <location>
        <begin position="1115"/>
        <end position="1208"/>
    </location>
</feature>
<comment type="similarity">
    <text evidence="1">Belongs to the FRAS1 family.</text>
</comment>
<keyword evidence="7" id="KW-0325">Glycoprotein</keyword>
<dbReference type="Gene3D" id="2.60.40.2030">
    <property type="match status" value="5"/>
</dbReference>
<dbReference type="InterPro" id="IPR045658">
    <property type="entry name" value="FRAS1-rel_N"/>
</dbReference>
<keyword evidence="5 8" id="KW-0106">Calcium</keyword>
<gene>
    <name evidence="13" type="ORF">JTE90_002248</name>
</gene>
<dbReference type="InterPro" id="IPR051561">
    <property type="entry name" value="FRAS1_ECM"/>
</dbReference>
<feature type="repeat" description="CSPG" evidence="9">
    <location>
        <begin position="626"/>
        <end position="732"/>
    </location>
</feature>
<feature type="repeat" description="CSPG" evidence="9">
    <location>
        <begin position="754"/>
        <end position="845"/>
    </location>
</feature>
<feature type="repeat" description="CSPG" evidence="9">
    <location>
        <begin position="1582"/>
        <end position="1679"/>
    </location>
</feature>
<dbReference type="PROSITE" id="PS51854">
    <property type="entry name" value="CSPG"/>
    <property type="match status" value="12"/>
</dbReference>
<dbReference type="Pfam" id="PF03160">
    <property type="entry name" value="Calx-beta"/>
    <property type="match status" value="3"/>
</dbReference>
<evidence type="ECO:0000256" key="1">
    <source>
        <dbReference type="ARBA" id="ARBA00005529"/>
    </source>
</evidence>
<feature type="repeat" description="CSPG" evidence="9">
    <location>
        <begin position="871"/>
        <end position="963"/>
    </location>
</feature>
<evidence type="ECO:0000256" key="3">
    <source>
        <dbReference type="ARBA" id="ARBA00022729"/>
    </source>
</evidence>
<dbReference type="InterPro" id="IPR002126">
    <property type="entry name" value="Cadherin-like_dom"/>
</dbReference>
<keyword evidence="6" id="KW-0130">Cell adhesion</keyword>
<evidence type="ECO:0000256" key="6">
    <source>
        <dbReference type="ARBA" id="ARBA00022889"/>
    </source>
</evidence>
<feature type="repeat" description="CSPG" evidence="9">
    <location>
        <begin position="492"/>
        <end position="601"/>
    </location>
</feature>
<feature type="repeat" description="CSPG" evidence="9">
    <location>
        <begin position="1347"/>
        <end position="1439"/>
    </location>
</feature>
<proteinExistence type="inferred from homology"/>
<dbReference type="GO" id="GO:0005509">
    <property type="term" value="F:calcium ion binding"/>
    <property type="evidence" value="ECO:0007669"/>
    <property type="project" value="UniProtKB-UniRule"/>
</dbReference>
<evidence type="ECO:0000256" key="2">
    <source>
        <dbReference type="ARBA" id="ARBA00022723"/>
    </source>
</evidence>
<dbReference type="EMBL" id="JAFNEN010000148">
    <property type="protein sequence ID" value="KAG8191978.1"/>
    <property type="molecule type" value="Genomic_DNA"/>
</dbReference>
<evidence type="ECO:0000256" key="9">
    <source>
        <dbReference type="PROSITE-ProRule" id="PRU01201"/>
    </source>
</evidence>
<dbReference type="GO" id="GO:0007154">
    <property type="term" value="P:cell communication"/>
    <property type="evidence" value="ECO:0007669"/>
    <property type="project" value="InterPro"/>
</dbReference>
<feature type="repeat" description="CSPG" evidence="9">
    <location>
        <begin position="1459"/>
        <end position="1548"/>
    </location>
</feature>
<keyword evidence="3 11" id="KW-0732">Signal</keyword>
<feature type="chain" id="PRO_5043417347" description="Cadherin domain-containing protein" evidence="11">
    <location>
        <begin position="21"/>
        <end position="3085"/>
    </location>
</feature>